<evidence type="ECO:0008006" key="4">
    <source>
        <dbReference type="Google" id="ProtNLM"/>
    </source>
</evidence>
<feature type="signal peptide" evidence="1">
    <location>
        <begin position="1"/>
        <end position="19"/>
    </location>
</feature>
<feature type="chain" id="PRO_5041278626" description="Secreted protein" evidence="1">
    <location>
        <begin position="20"/>
        <end position="308"/>
    </location>
</feature>
<comment type="caution">
    <text evidence="2">The sequence shown here is derived from an EMBL/GenBank/DDBJ whole genome shotgun (WGS) entry which is preliminary data.</text>
</comment>
<reference evidence="2" key="1">
    <citation type="submission" date="2023-06" db="EMBL/GenBank/DDBJ databases">
        <title>Multi-omics analyses reveal the molecular pathogenesis toolkit of Lasiodiplodia hormozganensis, a cross-kingdom pathogen.</title>
        <authorList>
            <person name="Felix C."/>
            <person name="Meneses R."/>
            <person name="Goncalves M.F.M."/>
            <person name="Tilleman L."/>
            <person name="Duarte A.S."/>
            <person name="Jorrin-Novo J.V."/>
            <person name="Van De Peer Y."/>
            <person name="Deforce D."/>
            <person name="Van Nieuwerburgh F."/>
            <person name="Esteves A.C."/>
            <person name="Alves A."/>
        </authorList>
    </citation>
    <scope>NUCLEOTIDE SEQUENCE</scope>
    <source>
        <strain evidence="2">CBS 339.90</strain>
    </source>
</reference>
<name>A0AA39XPG5_9PEZI</name>
<dbReference type="Proteomes" id="UP001175001">
    <property type="component" value="Unassembled WGS sequence"/>
</dbReference>
<evidence type="ECO:0000313" key="2">
    <source>
        <dbReference type="EMBL" id="KAK0637818.1"/>
    </source>
</evidence>
<accession>A0AA39XPG5</accession>
<dbReference type="EMBL" id="JAUJDW010000112">
    <property type="protein sequence ID" value="KAK0637818.1"/>
    <property type="molecule type" value="Genomic_DNA"/>
</dbReference>
<keyword evidence="1" id="KW-0732">Signal</keyword>
<organism evidence="2 3">
    <name type="scientific">Lasiodiplodia hormozganensis</name>
    <dbReference type="NCBI Taxonomy" id="869390"/>
    <lineage>
        <taxon>Eukaryota</taxon>
        <taxon>Fungi</taxon>
        <taxon>Dikarya</taxon>
        <taxon>Ascomycota</taxon>
        <taxon>Pezizomycotina</taxon>
        <taxon>Dothideomycetes</taxon>
        <taxon>Dothideomycetes incertae sedis</taxon>
        <taxon>Botryosphaeriales</taxon>
        <taxon>Botryosphaeriaceae</taxon>
        <taxon>Lasiodiplodia</taxon>
    </lineage>
</organism>
<proteinExistence type="predicted"/>
<evidence type="ECO:0000256" key="1">
    <source>
        <dbReference type="SAM" id="SignalP"/>
    </source>
</evidence>
<keyword evidence="3" id="KW-1185">Reference proteome</keyword>
<gene>
    <name evidence="2" type="ORF">DIS24_g10424</name>
</gene>
<dbReference type="AlphaFoldDB" id="A0AA39XPG5"/>
<protein>
    <recommendedName>
        <fullName evidence="4">Secreted protein</fullName>
    </recommendedName>
</protein>
<evidence type="ECO:0000313" key="3">
    <source>
        <dbReference type="Proteomes" id="UP001175001"/>
    </source>
</evidence>
<sequence length="308" mass="32650">MRTNILSTLAAVCLGLASATLTCKSESQPNPIAASSGANITGTINGTLAVLPIPLSQAQRIVGSKYTIQTAVYRSLIPSLPEDTYPALLQAVLDHDVQAGGIGIPDFTRISIEYPFLSMPGASSTSLFRLANTQLMTATNPVALAGSASYGTRVIPASFDPPCDAYAYTDPPSSINVTTTHLNANRPISADGGALFTTTFSTLGACGDDDGNVGCDEMHDSPYPLSFFANVTNQPSFADPAKGCDYQRRDFDTVVTMAPWEPVAVRGEVWASKDVFGDEDAGTTWKGVWGVKVDTAFLEINYQKCEKL</sequence>